<dbReference type="PIRSF" id="PIRSF016636">
    <property type="entry name" value="AlgI_DltB"/>
    <property type="match status" value="1"/>
</dbReference>
<comment type="subcellular location">
    <subcellularLocation>
        <location evidence="1">Cell membrane</location>
        <topology evidence="1">Multi-pass membrane protein</topology>
    </subcellularLocation>
</comment>
<dbReference type="PANTHER" id="PTHR13285:SF18">
    <property type="entry name" value="PROTEIN-CYSTEINE N-PALMITOYLTRANSFERASE RASP"/>
    <property type="match status" value="1"/>
</dbReference>
<dbReference type="InterPro" id="IPR004299">
    <property type="entry name" value="MBOAT_fam"/>
</dbReference>
<keyword evidence="10" id="KW-1185">Reference proteome</keyword>
<keyword evidence="5 8" id="KW-1133">Transmembrane helix</keyword>
<evidence type="ECO:0000256" key="8">
    <source>
        <dbReference type="SAM" id="Phobius"/>
    </source>
</evidence>
<evidence type="ECO:0000256" key="1">
    <source>
        <dbReference type="ARBA" id="ARBA00004651"/>
    </source>
</evidence>
<evidence type="ECO:0000256" key="5">
    <source>
        <dbReference type="ARBA" id="ARBA00022989"/>
    </source>
</evidence>
<feature type="transmembrane region" description="Helical" evidence="8">
    <location>
        <begin position="148"/>
        <end position="168"/>
    </location>
</feature>
<evidence type="ECO:0000256" key="2">
    <source>
        <dbReference type="ARBA" id="ARBA00010323"/>
    </source>
</evidence>
<evidence type="ECO:0000256" key="6">
    <source>
        <dbReference type="ARBA" id="ARBA00023136"/>
    </source>
</evidence>
<feature type="transmembrane region" description="Helical" evidence="8">
    <location>
        <begin position="438"/>
        <end position="460"/>
    </location>
</feature>
<dbReference type="InterPro" id="IPR024194">
    <property type="entry name" value="Ac/AlaTfrase_AlgI/DltB"/>
</dbReference>
<keyword evidence="7" id="KW-0012">Acyltransferase</keyword>
<feature type="transmembrane region" description="Helical" evidence="8">
    <location>
        <begin position="50"/>
        <end position="67"/>
    </location>
</feature>
<keyword evidence="3 7" id="KW-1003">Cell membrane</keyword>
<keyword evidence="6 7" id="KW-0472">Membrane</keyword>
<dbReference type="Pfam" id="PF03062">
    <property type="entry name" value="MBOAT"/>
    <property type="match status" value="1"/>
</dbReference>
<accession>A0ABS6F194</accession>
<dbReference type="PANTHER" id="PTHR13285">
    <property type="entry name" value="ACYLTRANSFERASE"/>
    <property type="match status" value="1"/>
</dbReference>
<feature type="transmembrane region" description="Helical" evidence="8">
    <location>
        <begin position="6"/>
        <end position="22"/>
    </location>
</feature>
<reference evidence="9 10" key="1">
    <citation type="submission" date="2021-06" db="EMBL/GenBank/DDBJ databases">
        <authorList>
            <person name="Sun Q."/>
            <person name="Li D."/>
        </authorList>
    </citation>
    <scope>NUCLEOTIDE SEQUENCE [LARGE SCALE GENOMIC DNA]</scope>
    <source>
        <strain evidence="9 10">MSJ-4</strain>
    </source>
</reference>
<evidence type="ECO:0000313" key="10">
    <source>
        <dbReference type="Proteomes" id="UP000736583"/>
    </source>
</evidence>
<evidence type="ECO:0000256" key="4">
    <source>
        <dbReference type="ARBA" id="ARBA00022692"/>
    </source>
</evidence>
<comment type="similarity">
    <text evidence="2 7">Belongs to the membrane-bound acyltransferase family.</text>
</comment>
<dbReference type="Proteomes" id="UP000736583">
    <property type="component" value="Unassembled WGS sequence"/>
</dbReference>
<organism evidence="9 10">
    <name type="scientific">Clostridium simiarum</name>
    <dbReference type="NCBI Taxonomy" id="2841506"/>
    <lineage>
        <taxon>Bacteria</taxon>
        <taxon>Bacillati</taxon>
        <taxon>Bacillota</taxon>
        <taxon>Clostridia</taxon>
        <taxon>Eubacteriales</taxon>
        <taxon>Clostridiaceae</taxon>
        <taxon>Clostridium</taxon>
    </lineage>
</organism>
<dbReference type="RefSeq" id="WP_216456589.1">
    <property type="nucleotide sequence ID" value="NZ_JAHLQL010000001.1"/>
</dbReference>
<keyword evidence="7" id="KW-0808">Transferase</keyword>
<name>A0ABS6F194_9CLOT</name>
<feature type="transmembrane region" description="Helical" evidence="8">
    <location>
        <begin position="118"/>
        <end position="136"/>
    </location>
</feature>
<dbReference type="EMBL" id="JAHLQL010000001">
    <property type="protein sequence ID" value="MBU5591654.1"/>
    <property type="molecule type" value="Genomic_DNA"/>
</dbReference>
<evidence type="ECO:0000313" key="9">
    <source>
        <dbReference type="EMBL" id="MBU5591654.1"/>
    </source>
</evidence>
<keyword evidence="4 8" id="KW-0812">Transmembrane</keyword>
<feature type="transmembrane region" description="Helical" evidence="8">
    <location>
        <begin position="357"/>
        <end position="374"/>
    </location>
</feature>
<feature type="transmembrane region" description="Helical" evidence="8">
    <location>
        <begin position="79"/>
        <end position="98"/>
    </location>
</feature>
<gene>
    <name evidence="9" type="ORF">KQI89_07735</name>
</gene>
<dbReference type="PIRSF" id="PIRSF500217">
    <property type="entry name" value="AlgI"/>
    <property type="match status" value="1"/>
</dbReference>
<dbReference type="InterPro" id="IPR051085">
    <property type="entry name" value="MB_O-acyltransferase"/>
</dbReference>
<dbReference type="InterPro" id="IPR028362">
    <property type="entry name" value="AlgI"/>
</dbReference>
<evidence type="ECO:0000256" key="7">
    <source>
        <dbReference type="PIRNR" id="PIRNR016636"/>
    </source>
</evidence>
<protein>
    <submittedName>
        <fullName evidence="9">MBOAT family protein</fullName>
    </submittedName>
</protein>
<sequence length="472" mass="55313">MLFSSIIFIFYFLPIILILYYAFGFSRKIQNFILLISSLFFYAWGEPKFIIIMVISIIMNYIFGLFVDRYREEKSKARICLILMCICNIGILFVFKYLTFTLRNLNSFLSKPISIPNIVLPIGISFFTFQAMSYVIDVYRKDGEVQKNPFYVGLYIVFFPQLIAGPIVKYETVADQMLNRKETWRKFSVGTCRFIIGLGKKVMISNNMAIVADYIYTMSGQGSIAASLAWLGSIAYTFQIFFDFSAYSDMAIGLGLMFGFKFEENFNYPYISKSISEFWRRWHISLGNWFKTYVYFPLGGSRVSNKDIMIRNMLIVWVLTGVWHGAEWTFILWGLLNFVFLTIERFVMFEKIKNHNILKHIYTLLVVNFGWVIFRSPNLQEASSYFKAMFGGSGVFWSDYTGMFLKEYFIFFLCAIVFSMPIAKKINKYVVEKAKFHLIFHMLYPISLIMLFIVSVTYLVTGSYNPFIYFNF</sequence>
<evidence type="ECO:0000256" key="3">
    <source>
        <dbReference type="ARBA" id="ARBA00022475"/>
    </source>
</evidence>
<proteinExistence type="inferred from homology"/>
<comment type="caution">
    <text evidence="9">The sequence shown here is derived from an EMBL/GenBank/DDBJ whole genome shotgun (WGS) entry which is preliminary data.</text>
</comment>